<feature type="domain" description="Serine-threonine/tyrosine-protein kinase catalytic" evidence="3">
    <location>
        <begin position="7"/>
        <end position="67"/>
    </location>
</feature>
<dbReference type="GO" id="GO:0004672">
    <property type="term" value="F:protein kinase activity"/>
    <property type="evidence" value="ECO:0007669"/>
    <property type="project" value="InterPro"/>
</dbReference>
<evidence type="ECO:0000256" key="2">
    <source>
        <dbReference type="ARBA" id="ARBA00022840"/>
    </source>
</evidence>
<gene>
    <name evidence="5" type="ORF">E6C27_scaffold219G001370</name>
</gene>
<dbReference type="PANTHER" id="PTHR46008:SF2">
    <property type="entry name" value="LEAF RUST 10 DISEASE-RESISTANCE LOCUS RECEPTOR-LIKE PROTEIN KINASE-LIKE 1.4"/>
    <property type="match status" value="1"/>
</dbReference>
<organism evidence="5 6">
    <name type="scientific">Cucumis melo var. makuwa</name>
    <name type="common">Oriental melon</name>
    <dbReference type="NCBI Taxonomy" id="1194695"/>
    <lineage>
        <taxon>Eukaryota</taxon>
        <taxon>Viridiplantae</taxon>
        <taxon>Streptophyta</taxon>
        <taxon>Embryophyta</taxon>
        <taxon>Tracheophyta</taxon>
        <taxon>Spermatophyta</taxon>
        <taxon>Magnoliopsida</taxon>
        <taxon>eudicotyledons</taxon>
        <taxon>Gunneridae</taxon>
        <taxon>Pentapetalae</taxon>
        <taxon>rosids</taxon>
        <taxon>fabids</taxon>
        <taxon>Cucurbitales</taxon>
        <taxon>Cucurbitaceae</taxon>
        <taxon>Benincaseae</taxon>
        <taxon>Cucumis</taxon>
    </lineage>
</organism>
<dbReference type="PANTHER" id="PTHR46008">
    <property type="entry name" value="LEAF RUST 10 DISEASE-RESISTANCE LOCUS RECEPTOR-LIKE PROTEIN KINASE-LIKE 1.4"/>
    <property type="match status" value="1"/>
</dbReference>
<dbReference type="EMBL" id="SSTE01021801">
    <property type="protein sequence ID" value="KAA0032293.1"/>
    <property type="molecule type" value="Genomic_DNA"/>
</dbReference>
<sequence length="169" mass="19209">MEVMDGRTVAVKRLYENNYQSVVLFTNEVEILSKLQHPNLVKLYRCTSRQSRGLLLVYDCTEKTEMAPQGRVHKSINNNSQTKCKLLDWYGSGEIVAEGRWSSNDPTAMVHHIPIGPHAIRVWVDVAKKPNTYLWRPTSEMTCIEEALGSTVAWPSDKVNEMKSSSPED</sequence>
<reference evidence="5 6" key="1">
    <citation type="submission" date="2019-08" db="EMBL/GenBank/DDBJ databases">
        <title>Draft genome sequences of two oriental melons (Cucumis melo L. var makuwa).</title>
        <authorList>
            <person name="Kwon S.-Y."/>
        </authorList>
    </citation>
    <scope>NUCLEOTIDE SEQUENCE [LARGE SCALE GENOMIC DNA]</scope>
    <source>
        <strain evidence="6">cv. SW 3</strain>
        <tissue evidence="5">Leaf</tissue>
    </source>
</reference>
<keyword evidence="2" id="KW-0067">ATP-binding</keyword>
<keyword evidence="1" id="KW-0547">Nucleotide-binding</keyword>
<evidence type="ECO:0000259" key="4">
    <source>
        <dbReference type="Pfam" id="PF26133"/>
    </source>
</evidence>
<dbReference type="Gene3D" id="3.30.200.20">
    <property type="entry name" value="Phosphorylase Kinase, domain 1"/>
    <property type="match status" value="1"/>
</dbReference>
<dbReference type="InterPro" id="IPR001245">
    <property type="entry name" value="Ser-Thr/Tyr_kinase_cat_dom"/>
</dbReference>
<comment type="caution">
    <text evidence="5">The sequence shown here is derived from an EMBL/GenBank/DDBJ whole genome shotgun (WGS) entry which is preliminary data.</text>
</comment>
<dbReference type="SUPFAM" id="SSF56112">
    <property type="entry name" value="Protein kinase-like (PK-like)"/>
    <property type="match status" value="1"/>
</dbReference>
<evidence type="ECO:0000259" key="3">
    <source>
        <dbReference type="Pfam" id="PF07714"/>
    </source>
</evidence>
<dbReference type="OrthoDB" id="1936670at2759"/>
<feature type="domain" description="DUF8039" evidence="4">
    <location>
        <begin position="79"/>
        <end position="159"/>
    </location>
</feature>
<dbReference type="Proteomes" id="UP000321393">
    <property type="component" value="Unassembled WGS sequence"/>
</dbReference>
<evidence type="ECO:0000256" key="1">
    <source>
        <dbReference type="ARBA" id="ARBA00022741"/>
    </source>
</evidence>
<dbReference type="Pfam" id="PF07714">
    <property type="entry name" value="PK_Tyr_Ser-Thr"/>
    <property type="match status" value="1"/>
</dbReference>
<accession>A0A5A7SPI4</accession>
<protein>
    <submittedName>
        <fullName evidence="5">Anthranilate synthase component I-2</fullName>
    </submittedName>
</protein>
<dbReference type="InterPro" id="IPR011009">
    <property type="entry name" value="Kinase-like_dom_sf"/>
</dbReference>
<proteinExistence type="predicted"/>
<dbReference type="STRING" id="1194695.A0A5A7SPI4"/>
<dbReference type="AlphaFoldDB" id="A0A5A7SPI4"/>
<evidence type="ECO:0000313" key="6">
    <source>
        <dbReference type="Proteomes" id="UP000321393"/>
    </source>
</evidence>
<dbReference type="Pfam" id="PF26133">
    <property type="entry name" value="DUF8039"/>
    <property type="match status" value="1"/>
</dbReference>
<name>A0A5A7SPI4_CUCMM</name>
<dbReference type="GO" id="GO:0005524">
    <property type="term" value="F:ATP binding"/>
    <property type="evidence" value="ECO:0007669"/>
    <property type="project" value="UniProtKB-KW"/>
</dbReference>
<dbReference type="InterPro" id="IPR058352">
    <property type="entry name" value="DUF8039"/>
</dbReference>
<evidence type="ECO:0000313" key="5">
    <source>
        <dbReference type="EMBL" id="KAA0032293.1"/>
    </source>
</evidence>